<evidence type="ECO:0000313" key="3">
    <source>
        <dbReference type="Proteomes" id="UP000236379"/>
    </source>
</evidence>
<keyword evidence="3" id="KW-1185">Reference proteome</keyword>
<evidence type="ECO:0000313" key="2">
    <source>
        <dbReference type="EMBL" id="PNY79599.1"/>
    </source>
</evidence>
<keyword evidence="1" id="KW-0732">Signal</keyword>
<proteinExistence type="predicted"/>
<feature type="chain" id="PRO_5014434066" evidence="1">
    <location>
        <begin position="21"/>
        <end position="508"/>
    </location>
</feature>
<dbReference type="PROSITE" id="PS51257">
    <property type="entry name" value="PROKAR_LIPOPROTEIN"/>
    <property type="match status" value="1"/>
</dbReference>
<dbReference type="OrthoDB" id="9837474at2"/>
<evidence type="ECO:0000256" key="1">
    <source>
        <dbReference type="SAM" id="SignalP"/>
    </source>
</evidence>
<name>A0A2K3USV0_9DEIO</name>
<comment type="caution">
    <text evidence="2">The sequence shown here is derived from an EMBL/GenBank/DDBJ whole genome shotgun (WGS) entry which is preliminary data.</text>
</comment>
<dbReference type="EMBL" id="PPPD01000002">
    <property type="protein sequence ID" value="PNY79599.1"/>
    <property type="molecule type" value="Genomic_DNA"/>
</dbReference>
<dbReference type="Proteomes" id="UP000236379">
    <property type="component" value="Unassembled WGS sequence"/>
</dbReference>
<accession>A0A2K3USV0</accession>
<dbReference type="RefSeq" id="WP_103313583.1">
    <property type="nucleotide sequence ID" value="NZ_PPPD01000002.1"/>
</dbReference>
<sequence>MNRFLIATLCLVLAACGGGGGTGGIPAPTPAPLPTPGDDRAPRPLTVQVTPDRPRMVEGTLTPDGGTLTATAADGTVFTLTAPANAVFGPLKVRMTPVARLGGLNGAGGYLAAVHLEPKGAEFFEPLTLKIAAPQALKPETLRAFNSHALGADFYFQGRAVEGRTATLRLLHFSNPGVAVIEESDLPVPPVPTSPRDRLENDLALDITKETQLLDRFHAQLGPLLEAALTSDAKLKTATGQFLTWRSEVERLGLSEVYKTQIYQGWKLIAQGIEGAVERAHAECAVNSDLTRLRDIVTWVSWVKRNPRLSPYFNGKMARFEQLARDCARFELEVNSTITMDLGDARFESTVHTNIPLMPAGGETDLPTTLMGHAPLEVRGYRAEIENCTVTPGTPVAQLDVEAELGLAWLDTTAGIPFLDLLPGYNRVPGTIVCKTSNSPVTRDLPDWSSSFSTAHLDECSPEGCYRIEDWQPGVGSVLGTKTYERTVPAAGRVYHEKTTLTLRHAPL</sequence>
<protein>
    <submittedName>
        <fullName evidence="2">Uncharacterized protein</fullName>
    </submittedName>
</protein>
<organism evidence="2 3">
    <name type="scientific">Deinococcus koreensis</name>
    <dbReference type="NCBI Taxonomy" id="2054903"/>
    <lineage>
        <taxon>Bacteria</taxon>
        <taxon>Thermotogati</taxon>
        <taxon>Deinococcota</taxon>
        <taxon>Deinococci</taxon>
        <taxon>Deinococcales</taxon>
        <taxon>Deinococcaceae</taxon>
        <taxon>Deinococcus</taxon>
    </lineage>
</organism>
<dbReference type="AlphaFoldDB" id="A0A2K3USV0"/>
<reference evidence="2 3" key="1">
    <citation type="submission" date="2018-01" db="EMBL/GenBank/DDBJ databases">
        <title>Deinococcus koreensis sp. nov., a radiation-resistant bacterium isolated from river water.</title>
        <authorList>
            <person name="Choi A."/>
        </authorList>
    </citation>
    <scope>NUCLEOTIDE SEQUENCE [LARGE SCALE GENOMIC DNA]</scope>
    <source>
        <strain evidence="2 3">SJW1-2</strain>
    </source>
</reference>
<gene>
    <name evidence="2" type="ORF">CVO96_16655</name>
</gene>
<feature type="signal peptide" evidence="1">
    <location>
        <begin position="1"/>
        <end position="20"/>
    </location>
</feature>